<name>A0A7J6I0Z6_CANSA</name>
<accession>A0A7J6I0Z6</accession>
<sequence length="305" mass="34040">MASSSSLVDLSLKRVSIIPLQEEEELAVSYEGPLIDEAEVDTRWSIVGRFLMDTPIDYMVMQNLMVVLWKPGMGMYVKELGGNKYIFQFYHETDIQRVMDMSPWTFKNAPCIFERLKPGDVPREAMSRQNQYAIGAKWLRSGAPSSSNVGGTMVVEARQSAMSAGMNFQGSVGGVNLIVMNHGVNRGLIFSPIVLSDNNGSKGWEALGDGNSNLEEDEMVFLDSKRKRTDKEVSIRRVGPKEGVDVFIISILIMRNPYPDVTSSVIDLFFSQEELGDGDSAIESGKETREGEIEQRELELQSLDF</sequence>
<protein>
    <recommendedName>
        <fullName evidence="1">DUF4283 domain-containing protein</fullName>
    </recommendedName>
</protein>
<dbReference type="AlphaFoldDB" id="A0A7J6I0Z6"/>
<evidence type="ECO:0000313" key="2">
    <source>
        <dbReference type="EMBL" id="KAF4400769.1"/>
    </source>
</evidence>
<comment type="caution">
    <text evidence="2">The sequence shown here is derived from an EMBL/GenBank/DDBJ whole genome shotgun (WGS) entry which is preliminary data.</text>
</comment>
<dbReference type="Pfam" id="PF14111">
    <property type="entry name" value="DUF4283"/>
    <property type="match status" value="1"/>
</dbReference>
<proteinExistence type="predicted"/>
<dbReference type="EMBL" id="JAATIQ010000015">
    <property type="protein sequence ID" value="KAF4400769.1"/>
    <property type="molecule type" value="Genomic_DNA"/>
</dbReference>
<dbReference type="Proteomes" id="UP000583929">
    <property type="component" value="Unassembled WGS sequence"/>
</dbReference>
<organism evidence="2 3">
    <name type="scientific">Cannabis sativa</name>
    <name type="common">Hemp</name>
    <name type="synonym">Marijuana</name>
    <dbReference type="NCBI Taxonomy" id="3483"/>
    <lineage>
        <taxon>Eukaryota</taxon>
        <taxon>Viridiplantae</taxon>
        <taxon>Streptophyta</taxon>
        <taxon>Embryophyta</taxon>
        <taxon>Tracheophyta</taxon>
        <taxon>Spermatophyta</taxon>
        <taxon>Magnoliopsida</taxon>
        <taxon>eudicotyledons</taxon>
        <taxon>Gunneridae</taxon>
        <taxon>Pentapetalae</taxon>
        <taxon>rosids</taxon>
        <taxon>fabids</taxon>
        <taxon>Rosales</taxon>
        <taxon>Cannabaceae</taxon>
        <taxon>Cannabis</taxon>
    </lineage>
</organism>
<reference evidence="2 3" key="1">
    <citation type="journal article" date="2020" name="bioRxiv">
        <title>Sequence and annotation of 42 cannabis genomes reveals extensive copy number variation in cannabinoid synthesis and pathogen resistance genes.</title>
        <authorList>
            <person name="Mckernan K.J."/>
            <person name="Helbert Y."/>
            <person name="Kane L.T."/>
            <person name="Ebling H."/>
            <person name="Zhang L."/>
            <person name="Liu B."/>
            <person name="Eaton Z."/>
            <person name="Mclaughlin S."/>
            <person name="Kingan S."/>
            <person name="Baybayan P."/>
            <person name="Concepcion G."/>
            <person name="Jordan M."/>
            <person name="Riva A."/>
            <person name="Barbazuk W."/>
            <person name="Harkins T."/>
        </authorList>
    </citation>
    <scope>NUCLEOTIDE SEQUENCE [LARGE SCALE GENOMIC DNA]</scope>
    <source>
        <strain evidence="3">cv. Jamaican Lion 4</strain>
        <tissue evidence="2">Leaf</tissue>
    </source>
</reference>
<dbReference type="InterPro" id="IPR025558">
    <property type="entry name" value="DUF4283"/>
</dbReference>
<gene>
    <name evidence="2" type="ORF">G4B88_001324</name>
</gene>
<keyword evidence="3" id="KW-1185">Reference proteome</keyword>
<evidence type="ECO:0000313" key="3">
    <source>
        <dbReference type="Proteomes" id="UP000583929"/>
    </source>
</evidence>
<evidence type="ECO:0000259" key="1">
    <source>
        <dbReference type="Pfam" id="PF14111"/>
    </source>
</evidence>
<feature type="domain" description="DUF4283" evidence="1">
    <location>
        <begin position="41"/>
        <end position="119"/>
    </location>
</feature>